<keyword evidence="2" id="KW-0378">Hydrolase</keyword>
<accession>A0A1J5S8W9</accession>
<dbReference type="AlphaFoldDB" id="A0A1J5S8W9"/>
<feature type="domain" description="AB hydrolase-1" evidence="1">
    <location>
        <begin position="7"/>
        <end position="129"/>
    </location>
</feature>
<dbReference type="PANTHER" id="PTHR43689">
    <property type="entry name" value="HYDROLASE"/>
    <property type="match status" value="1"/>
</dbReference>
<evidence type="ECO:0000259" key="1">
    <source>
        <dbReference type="Pfam" id="PF12697"/>
    </source>
</evidence>
<dbReference type="EMBL" id="MLJW01000122">
    <property type="protein sequence ID" value="OIQ98211.1"/>
    <property type="molecule type" value="Genomic_DNA"/>
</dbReference>
<dbReference type="InterPro" id="IPR029058">
    <property type="entry name" value="AB_hydrolase_fold"/>
</dbReference>
<dbReference type="GO" id="GO:0016787">
    <property type="term" value="F:hydrolase activity"/>
    <property type="evidence" value="ECO:0007669"/>
    <property type="project" value="UniProtKB-KW"/>
</dbReference>
<dbReference type="Pfam" id="PF12697">
    <property type="entry name" value="Abhydrolase_6"/>
    <property type="match status" value="1"/>
</dbReference>
<sequence length="204" mass="21764">MVKPTKLIFLPGAGGSPHFWQPVANRLVHPADRVFLGWPGFGSVPINPKVQGIQDLVALVVDEIDQPSALIAQSMGGIIAIQAALKRPELVTHLVLTATSGGVNMSDLHAVDWRPAFTEANPTFPRWFADYKDDISSAVGSILAPALLLWGAADPISPVAVGERLKGLLPTSSMHVFPNGEHDLANKLASKIAPLIDEHLKKAV</sequence>
<dbReference type="Gene3D" id="3.40.50.1820">
    <property type="entry name" value="alpha/beta hydrolase"/>
    <property type="match status" value="1"/>
</dbReference>
<comment type="caution">
    <text evidence="2">The sequence shown here is derived from an EMBL/GenBank/DDBJ whole genome shotgun (WGS) entry which is preliminary data.</text>
</comment>
<name>A0A1J5S8W9_9ZZZZ</name>
<dbReference type="EC" id="3.7.1.14" evidence="2"/>
<dbReference type="SUPFAM" id="SSF53474">
    <property type="entry name" value="alpha/beta-Hydrolases"/>
    <property type="match status" value="1"/>
</dbReference>
<dbReference type="PANTHER" id="PTHR43689:SF8">
    <property type="entry name" value="ALPHA_BETA-HYDROLASES SUPERFAMILY PROTEIN"/>
    <property type="match status" value="1"/>
</dbReference>
<evidence type="ECO:0000313" key="2">
    <source>
        <dbReference type="EMBL" id="OIQ98211.1"/>
    </source>
</evidence>
<reference evidence="2" key="1">
    <citation type="submission" date="2016-10" db="EMBL/GenBank/DDBJ databases">
        <title>Sequence of Gallionella enrichment culture.</title>
        <authorList>
            <person name="Poehlein A."/>
            <person name="Muehling M."/>
            <person name="Daniel R."/>
        </authorList>
    </citation>
    <scope>NUCLEOTIDE SEQUENCE</scope>
</reference>
<protein>
    <submittedName>
        <fullName evidence="2">2-hydroxy-6-oxononadienedioate/2-hydroxy-6-oxononatrienedioate hydrolase</fullName>
        <ecNumber evidence="2">3.7.1.14</ecNumber>
    </submittedName>
</protein>
<gene>
    <name evidence="2" type="primary">mhpC_3</name>
    <name evidence="2" type="ORF">GALL_198050</name>
</gene>
<proteinExistence type="predicted"/>
<dbReference type="InterPro" id="IPR000073">
    <property type="entry name" value="AB_hydrolase_1"/>
</dbReference>
<organism evidence="2">
    <name type="scientific">mine drainage metagenome</name>
    <dbReference type="NCBI Taxonomy" id="410659"/>
    <lineage>
        <taxon>unclassified sequences</taxon>
        <taxon>metagenomes</taxon>
        <taxon>ecological metagenomes</taxon>
    </lineage>
</organism>